<dbReference type="PANTHER" id="PTHR33107:SF5">
    <property type="entry name" value="KUNITZ TRYPSIN INHIBITOR 5"/>
    <property type="match status" value="1"/>
</dbReference>
<evidence type="ECO:0000256" key="1">
    <source>
        <dbReference type="SAM" id="SignalP"/>
    </source>
</evidence>
<gene>
    <name evidence="2" type="primary">MIRA_0</name>
    <name evidence="2" type="ORF">CK203_106263</name>
</gene>
<name>A0A438FHC8_VITVI</name>
<dbReference type="GO" id="GO:0004866">
    <property type="term" value="F:endopeptidase inhibitor activity"/>
    <property type="evidence" value="ECO:0007669"/>
    <property type="project" value="InterPro"/>
</dbReference>
<evidence type="ECO:0000313" key="2">
    <source>
        <dbReference type="EMBL" id="RVW59394.1"/>
    </source>
</evidence>
<evidence type="ECO:0000313" key="3">
    <source>
        <dbReference type="Proteomes" id="UP000288805"/>
    </source>
</evidence>
<dbReference type="PANTHER" id="PTHR33107">
    <property type="entry name" value="KUNITZ TRYPSIN INHIBITOR 2"/>
    <property type="match status" value="1"/>
</dbReference>
<feature type="chain" id="PRO_5019185087" evidence="1">
    <location>
        <begin position="17"/>
        <end position="146"/>
    </location>
</feature>
<accession>A0A438FHC8</accession>
<dbReference type="InterPro" id="IPR011065">
    <property type="entry name" value="Kunitz_inhibitor_STI-like_sf"/>
</dbReference>
<dbReference type="AlphaFoldDB" id="A0A438FHC8"/>
<protein>
    <submittedName>
        <fullName evidence="2">Miraculin</fullName>
    </submittedName>
</protein>
<feature type="signal peptide" evidence="1">
    <location>
        <begin position="1"/>
        <end position="16"/>
    </location>
</feature>
<sequence>MKTISLLLSLLLIALALKPFPVAAEAAPDPERRWWPHPGQHWNETCPLDVVQEQHEVSNGLPLMFIPVNPKKGVIRVSTDHNIEFSAATICVQSTVWKLEYDESSGQQFVTTGGVEGNPGRGTLSNWFKIEKYEDDNNLVFCPTVV</sequence>
<dbReference type="SUPFAM" id="SSF50386">
    <property type="entry name" value="STI-like"/>
    <property type="match status" value="1"/>
</dbReference>
<dbReference type="InterPro" id="IPR002160">
    <property type="entry name" value="Prot_inh_Kunz-lg"/>
</dbReference>
<reference evidence="2 3" key="1">
    <citation type="journal article" date="2018" name="PLoS Genet.">
        <title>Population sequencing reveals clonal diversity and ancestral inbreeding in the grapevine cultivar Chardonnay.</title>
        <authorList>
            <person name="Roach M.J."/>
            <person name="Johnson D.L."/>
            <person name="Bohlmann J."/>
            <person name="van Vuuren H.J."/>
            <person name="Jones S.J."/>
            <person name="Pretorius I.S."/>
            <person name="Schmidt S.A."/>
            <person name="Borneman A.R."/>
        </authorList>
    </citation>
    <scope>NUCLEOTIDE SEQUENCE [LARGE SCALE GENOMIC DNA]</scope>
    <source>
        <strain evidence="3">cv. Chardonnay</strain>
        <tissue evidence="2">Leaf</tissue>
    </source>
</reference>
<dbReference type="EMBL" id="QGNW01000893">
    <property type="protein sequence ID" value="RVW59394.1"/>
    <property type="molecule type" value="Genomic_DNA"/>
</dbReference>
<dbReference type="Proteomes" id="UP000288805">
    <property type="component" value="Unassembled WGS sequence"/>
</dbReference>
<dbReference type="Pfam" id="PF00197">
    <property type="entry name" value="Kunitz_legume"/>
    <property type="match status" value="1"/>
</dbReference>
<proteinExistence type="predicted"/>
<dbReference type="SMART" id="SM00452">
    <property type="entry name" value="STI"/>
    <property type="match status" value="1"/>
</dbReference>
<dbReference type="Gene3D" id="2.80.10.50">
    <property type="match status" value="1"/>
</dbReference>
<comment type="caution">
    <text evidence="2">The sequence shown here is derived from an EMBL/GenBank/DDBJ whole genome shotgun (WGS) entry which is preliminary data.</text>
</comment>
<organism evidence="2 3">
    <name type="scientific">Vitis vinifera</name>
    <name type="common">Grape</name>
    <dbReference type="NCBI Taxonomy" id="29760"/>
    <lineage>
        <taxon>Eukaryota</taxon>
        <taxon>Viridiplantae</taxon>
        <taxon>Streptophyta</taxon>
        <taxon>Embryophyta</taxon>
        <taxon>Tracheophyta</taxon>
        <taxon>Spermatophyta</taxon>
        <taxon>Magnoliopsida</taxon>
        <taxon>eudicotyledons</taxon>
        <taxon>Gunneridae</taxon>
        <taxon>Pentapetalae</taxon>
        <taxon>rosids</taxon>
        <taxon>Vitales</taxon>
        <taxon>Vitaceae</taxon>
        <taxon>Viteae</taxon>
        <taxon>Vitis</taxon>
    </lineage>
</organism>
<keyword evidence="1" id="KW-0732">Signal</keyword>